<keyword evidence="3" id="KW-0813">Transport</keyword>
<feature type="transmembrane region" description="Helical" evidence="12">
    <location>
        <begin position="244"/>
        <end position="264"/>
    </location>
</feature>
<evidence type="ECO:0000256" key="8">
    <source>
        <dbReference type="ARBA" id="ARBA00022982"/>
    </source>
</evidence>
<keyword evidence="5" id="KW-0349">Heme</keyword>
<dbReference type="OrthoDB" id="9776710at2"/>
<sequence length="357" mass="39010">MLPVLETTAHSPLTIVWFVLITVLWVGFFFLEGFDFGVAMLLPFLGRDDKDRRLMVNTIGPTWDGNEVWLLTAGGATFAAFPGWYATMFSGLYLPLLLVLLGLIVRGVAFEYRSKNPSSSWRNAFDWMATIGSFLPTLVLGVGFANFVRGLAVGPHSTPDGGTAPLVTTSFWGLFTPFALIGGILFVVLFCAHGANFVALKTMGDMHDRARKTSAKLGWIATVVALVWALMFNIMYVTRDGRQVLTWIICLLVVVLLAAGSAVVAKGREGLAFLCTALGIALMIVACMFAMYGNLGYRPSGIAFDMWIASATGRTLKIMTISACVFVPIVLAYQVWSYWVFRKRLTREAIPDTAVAA</sequence>
<evidence type="ECO:0000256" key="12">
    <source>
        <dbReference type="SAM" id="Phobius"/>
    </source>
</evidence>
<feature type="transmembrane region" description="Helical" evidence="12">
    <location>
        <begin position="67"/>
        <end position="86"/>
    </location>
</feature>
<evidence type="ECO:0000256" key="1">
    <source>
        <dbReference type="ARBA" id="ARBA00004651"/>
    </source>
</evidence>
<name>A0A2B7IZI5_CUTAC</name>
<dbReference type="EMBL" id="CP031442">
    <property type="protein sequence ID" value="AXM06915.1"/>
    <property type="molecule type" value="Genomic_DNA"/>
</dbReference>
<keyword evidence="10" id="KW-0408">Iron</keyword>
<accession>A0A2B7IZI5</accession>
<evidence type="ECO:0000256" key="5">
    <source>
        <dbReference type="ARBA" id="ARBA00022617"/>
    </source>
</evidence>
<dbReference type="GO" id="GO:0005886">
    <property type="term" value="C:plasma membrane"/>
    <property type="evidence" value="ECO:0007669"/>
    <property type="project" value="UniProtKB-SubCell"/>
</dbReference>
<keyword evidence="4" id="KW-1003">Cell membrane</keyword>
<evidence type="ECO:0000313" key="13">
    <source>
        <dbReference type="EMBL" id="AXM06915.1"/>
    </source>
</evidence>
<dbReference type="Proteomes" id="UP000226191">
    <property type="component" value="Unassembled WGS sequence"/>
</dbReference>
<dbReference type="GO" id="GO:0016682">
    <property type="term" value="F:oxidoreductase activity, acting on diphenols and related substances as donors, oxygen as acceptor"/>
    <property type="evidence" value="ECO:0007669"/>
    <property type="project" value="TreeGrafter"/>
</dbReference>
<feature type="transmembrane region" description="Helical" evidence="12">
    <location>
        <begin position="217"/>
        <end position="238"/>
    </location>
</feature>
<reference evidence="13 16" key="2">
    <citation type="submission" date="2018-08" db="EMBL/GenBank/DDBJ databases">
        <title>Genome sequencing of Cutibacterium acnes KCOM 1315.</title>
        <authorList>
            <person name="Kook J.-K."/>
            <person name="Park S.-N."/>
            <person name="Lim Y.K."/>
        </authorList>
    </citation>
    <scope>NUCLEOTIDE SEQUENCE [LARGE SCALE GENOMIC DNA]</scope>
    <source>
        <strain evidence="13 16">KCOM 1315</strain>
    </source>
</reference>
<gene>
    <name evidence="13" type="primary">cydB</name>
    <name evidence="14" type="ORF">B1B09_05955</name>
    <name evidence="13" type="ORF">DXN06_07035</name>
</gene>
<evidence type="ECO:0000313" key="16">
    <source>
        <dbReference type="Proteomes" id="UP000256621"/>
    </source>
</evidence>
<evidence type="ECO:0000313" key="15">
    <source>
        <dbReference type="Proteomes" id="UP000226191"/>
    </source>
</evidence>
<evidence type="ECO:0000256" key="10">
    <source>
        <dbReference type="ARBA" id="ARBA00023004"/>
    </source>
</evidence>
<keyword evidence="9 12" id="KW-1133">Transmembrane helix</keyword>
<feature type="transmembrane region" description="Helical" evidence="12">
    <location>
        <begin position="15"/>
        <end position="46"/>
    </location>
</feature>
<dbReference type="GO" id="GO:0019646">
    <property type="term" value="P:aerobic electron transport chain"/>
    <property type="evidence" value="ECO:0007669"/>
    <property type="project" value="TreeGrafter"/>
</dbReference>
<protein>
    <submittedName>
        <fullName evidence="14">Cytochrome d ubiquinol oxidase subunit II</fullName>
    </submittedName>
</protein>
<evidence type="ECO:0000256" key="9">
    <source>
        <dbReference type="ARBA" id="ARBA00022989"/>
    </source>
</evidence>
<dbReference type="PIRSF" id="PIRSF000267">
    <property type="entry name" value="Cyt_oxidse_sub2"/>
    <property type="match status" value="1"/>
</dbReference>
<feature type="transmembrane region" description="Helical" evidence="12">
    <location>
        <begin position="92"/>
        <end position="112"/>
    </location>
</feature>
<feature type="transmembrane region" description="Helical" evidence="12">
    <location>
        <begin position="315"/>
        <end position="341"/>
    </location>
</feature>
<dbReference type="NCBIfam" id="TIGR00203">
    <property type="entry name" value="cydB"/>
    <property type="match status" value="1"/>
</dbReference>
<evidence type="ECO:0000256" key="6">
    <source>
        <dbReference type="ARBA" id="ARBA00022692"/>
    </source>
</evidence>
<evidence type="ECO:0000313" key="14">
    <source>
        <dbReference type="EMBL" id="PGF35136.1"/>
    </source>
</evidence>
<feature type="transmembrane region" description="Helical" evidence="12">
    <location>
        <begin position="171"/>
        <end position="196"/>
    </location>
</feature>
<dbReference type="Proteomes" id="UP000256621">
    <property type="component" value="Chromosome"/>
</dbReference>
<dbReference type="OMA" id="FLPQVWF"/>
<dbReference type="AlphaFoldDB" id="A0A2B7IZI5"/>
<dbReference type="GO" id="GO:0009055">
    <property type="term" value="F:electron transfer activity"/>
    <property type="evidence" value="ECO:0007669"/>
    <property type="project" value="TreeGrafter"/>
</dbReference>
<keyword evidence="7" id="KW-0479">Metal-binding</keyword>
<evidence type="ECO:0000256" key="4">
    <source>
        <dbReference type="ARBA" id="ARBA00022475"/>
    </source>
</evidence>
<evidence type="ECO:0000256" key="11">
    <source>
        <dbReference type="ARBA" id="ARBA00023136"/>
    </source>
</evidence>
<evidence type="ECO:0000256" key="2">
    <source>
        <dbReference type="ARBA" id="ARBA00007543"/>
    </source>
</evidence>
<dbReference type="GO" id="GO:0046872">
    <property type="term" value="F:metal ion binding"/>
    <property type="evidence" value="ECO:0007669"/>
    <property type="project" value="UniProtKB-KW"/>
</dbReference>
<dbReference type="EMBL" id="MVCE01000002">
    <property type="protein sequence ID" value="PGF35136.1"/>
    <property type="molecule type" value="Genomic_DNA"/>
</dbReference>
<dbReference type="PANTHER" id="PTHR43141">
    <property type="entry name" value="CYTOCHROME BD2 SUBUNIT II"/>
    <property type="match status" value="1"/>
</dbReference>
<keyword evidence="11 12" id="KW-0472">Membrane</keyword>
<feature type="transmembrane region" description="Helical" evidence="12">
    <location>
        <begin position="124"/>
        <end position="151"/>
    </location>
</feature>
<evidence type="ECO:0000256" key="7">
    <source>
        <dbReference type="ARBA" id="ARBA00022723"/>
    </source>
</evidence>
<evidence type="ECO:0000256" key="3">
    <source>
        <dbReference type="ARBA" id="ARBA00022448"/>
    </source>
</evidence>
<organism evidence="14 15">
    <name type="scientific">Cutibacterium acnes</name>
    <name type="common">Propionibacterium acnes</name>
    <dbReference type="NCBI Taxonomy" id="1747"/>
    <lineage>
        <taxon>Bacteria</taxon>
        <taxon>Bacillati</taxon>
        <taxon>Actinomycetota</taxon>
        <taxon>Actinomycetes</taxon>
        <taxon>Propionibacteriales</taxon>
        <taxon>Propionibacteriaceae</taxon>
        <taxon>Cutibacterium</taxon>
    </lineage>
</organism>
<dbReference type="RefSeq" id="WP_002517210.1">
    <property type="nucleotide sequence ID" value="NZ_AP019664.1"/>
</dbReference>
<dbReference type="GO" id="GO:0070069">
    <property type="term" value="C:cytochrome complex"/>
    <property type="evidence" value="ECO:0007669"/>
    <property type="project" value="TreeGrafter"/>
</dbReference>
<comment type="subcellular location">
    <subcellularLocation>
        <location evidence="1">Cell membrane</location>
        <topology evidence="1">Multi-pass membrane protein</topology>
    </subcellularLocation>
</comment>
<feature type="transmembrane region" description="Helical" evidence="12">
    <location>
        <begin position="271"/>
        <end position="295"/>
    </location>
</feature>
<dbReference type="InterPro" id="IPR003317">
    <property type="entry name" value="Cyt-d_oxidase_su2"/>
</dbReference>
<dbReference type="PANTHER" id="PTHR43141:SF5">
    <property type="entry name" value="CYTOCHROME BD-I UBIQUINOL OXIDASE SUBUNIT 2"/>
    <property type="match status" value="1"/>
</dbReference>
<reference evidence="14 15" key="1">
    <citation type="submission" date="2017-02" db="EMBL/GenBank/DDBJ databases">
        <title>Prevalence of linear plasmids in Cutibacterium acnes isolates obtained from cancerous prostatic tissue.</title>
        <authorList>
            <person name="Davidsson S."/>
            <person name="Bruggemann H."/>
        </authorList>
    </citation>
    <scope>NUCLEOTIDE SEQUENCE [LARGE SCALE GENOMIC DNA]</scope>
    <source>
        <strain evidence="14 15">11-78</strain>
    </source>
</reference>
<dbReference type="GeneID" id="92856162"/>
<proteinExistence type="inferred from homology"/>
<keyword evidence="8" id="KW-0249">Electron transport</keyword>
<dbReference type="Pfam" id="PF02322">
    <property type="entry name" value="Cyt_bd_oxida_II"/>
    <property type="match status" value="1"/>
</dbReference>
<comment type="similarity">
    <text evidence="2">Belongs to the cytochrome ubiquinol oxidase subunit 2 family.</text>
</comment>
<keyword evidence="6 12" id="KW-0812">Transmembrane</keyword>